<accession>A0A1H9INB7</accession>
<evidence type="ECO:0000313" key="2">
    <source>
        <dbReference type="Proteomes" id="UP000198556"/>
    </source>
</evidence>
<gene>
    <name evidence="1" type="ORF">SAMN05421767_10639</name>
</gene>
<dbReference type="STRING" id="137733.SAMN05421767_10639"/>
<name>A0A1H9INB7_9LACT</name>
<dbReference type="RefSeq" id="WP_177159501.1">
    <property type="nucleotide sequence ID" value="NZ_FOGF01000006.1"/>
</dbReference>
<protein>
    <submittedName>
        <fullName evidence="1">Uncharacterized protein</fullName>
    </submittedName>
</protein>
<proteinExistence type="predicted"/>
<dbReference type="Proteomes" id="UP000198556">
    <property type="component" value="Unassembled WGS sequence"/>
</dbReference>
<dbReference type="EMBL" id="FOGF01000006">
    <property type="protein sequence ID" value="SEQ76056.1"/>
    <property type="molecule type" value="Genomic_DNA"/>
</dbReference>
<sequence>MTYEDRLNIAKHEAHLLAIQLEGKYDLIKILQELIEKEKAKGDAANDKR</sequence>
<reference evidence="1 2" key="1">
    <citation type="submission" date="2016-10" db="EMBL/GenBank/DDBJ databases">
        <authorList>
            <person name="de Groot N.N."/>
        </authorList>
    </citation>
    <scope>NUCLEOTIDE SEQUENCE [LARGE SCALE GENOMIC DNA]</scope>
    <source>
        <strain evidence="1 2">DSM 15827</strain>
    </source>
</reference>
<organism evidence="1 2">
    <name type="scientific">Granulicatella balaenopterae</name>
    <dbReference type="NCBI Taxonomy" id="137733"/>
    <lineage>
        <taxon>Bacteria</taxon>
        <taxon>Bacillati</taxon>
        <taxon>Bacillota</taxon>
        <taxon>Bacilli</taxon>
        <taxon>Lactobacillales</taxon>
        <taxon>Carnobacteriaceae</taxon>
        <taxon>Granulicatella</taxon>
    </lineage>
</organism>
<keyword evidence="2" id="KW-1185">Reference proteome</keyword>
<dbReference type="AlphaFoldDB" id="A0A1H9INB7"/>
<evidence type="ECO:0000313" key="1">
    <source>
        <dbReference type="EMBL" id="SEQ76056.1"/>
    </source>
</evidence>